<dbReference type="EMBL" id="BK016232">
    <property type="protein sequence ID" value="DAG03618.1"/>
    <property type="molecule type" value="Genomic_DNA"/>
</dbReference>
<protein>
    <submittedName>
        <fullName evidence="2">Tail assembly chaperone</fullName>
    </submittedName>
</protein>
<evidence type="ECO:0000313" key="2">
    <source>
        <dbReference type="EMBL" id="DAG03618.1"/>
    </source>
</evidence>
<evidence type="ECO:0000259" key="1">
    <source>
        <dbReference type="Pfam" id="PF20378"/>
    </source>
</evidence>
<reference evidence="2" key="1">
    <citation type="journal article" date="2021" name="Proc. Natl. Acad. Sci. U.S.A.">
        <title>A Catalog of Tens of Thousands of Viruses from Human Metagenomes Reveals Hidden Associations with Chronic Diseases.</title>
        <authorList>
            <person name="Tisza M.J."/>
            <person name="Buck C.B."/>
        </authorList>
    </citation>
    <scope>NUCLEOTIDE SEQUENCE</scope>
    <source>
        <strain evidence="2">CthGz5</strain>
    </source>
</reference>
<dbReference type="InterPro" id="IPR046655">
    <property type="entry name" value="DUF6673"/>
</dbReference>
<proteinExistence type="predicted"/>
<organism evidence="2">
    <name type="scientific">Siphoviridae sp. cthGz5</name>
    <dbReference type="NCBI Taxonomy" id="2825613"/>
    <lineage>
        <taxon>Viruses</taxon>
        <taxon>Duplodnaviria</taxon>
        <taxon>Heunggongvirae</taxon>
        <taxon>Uroviricota</taxon>
        <taxon>Caudoviricetes</taxon>
    </lineage>
</organism>
<name>A0A8S5VA22_9CAUD</name>
<dbReference type="Pfam" id="PF20378">
    <property type="entry name" value="DUF6673"/>
    <property type="match status" value="1"/>
</dbReference>
<sequence length="124" mass="14212">MAKIVILGKGLEGDFFDADFMERYETATRDMHNKATDARDRKYEKVADAFREQCAVVREYFDRIFGEGTSKDLFGDKMNLRNHMEAIAELTECAAGAKKEINDLTNKYTQRSKSFSQVVSAKKH</sequence>
<feature type="domain" description="DUF6673" evidence="1">
    <location>
        <begin position="13"/>
        <end position="114"/>
    </location>
</feature>
<accession>A0A8S5VA22</accession>